<dbReference type="Proteomes" id="UP000035680">
    <property type="component" value="Unassembled WGS sequence"/>
</dbReference>
<reference evidence="1" key="1">
    <citation type="submission" date="2014-07" db="EMBL/GenBank/DDBJ databases">
        <authorList>
            <person name="Martin A.A"/>
            <person name="De Silva N."/>
        </authorList>
    </citation>
    <scope>NUCLEOTIDE SEQUENCE</scope>
</reference>
<reference evidence="2" key="2">
    <citation type="submission" date="2015-08" db="UniProtKB">
        <authorList>
            <consortium name="WormBaseParasite"/>
        </authorList>
    </citation>
    <scope>IDENTIFICATION</scope>
</reference>
<proteinExistence type="predicted"/>
<dbReference type="CDD" id="cd14733">
    <property type="entry name" value="BACK"/>
    <property type="match status" value="1"/>
</dbReference>
<dbReference type="WBParaSite" id="SVE_0444900.1">
    <property type="protein sequence ID" value="SVE_0444900.1"/>
    <property type="gene ID" value="SVE_0444900"/>
</dbReference>
<organism evidence="1 2">
    <name type="scientific">Strongyloides venezuelensis</name>
    <name type="common">Threadworm</name>
    <dbReference type="NCBI Taxonomy" id="75913"/>
    <lineage>
        <taxon>Eukaryota</taxon>
        <taxon>Metazoa</taxon>
        <taxon>Ecdysozoa</taxon>
        <taxon>Nematoda</taxon>
        <taxon>Chromadorea</taxon>
        <taxon>Rhabditida</taxon>
        <taxon>Tylenchina</taxon>
        <taxon>Panagrolaimomorpha</taxon>
        <taxon>Strongyloidoidea</taxon>
        <taxon>Strongyloididae</taxon>
        <taxon>Strongyloides</taxon>
    </lineage>
</organism>
<evidence type="ECO:0000313" key="1">
    <source>
        <dbReference type="Proteomes" id="UP000035680"/>
    </source>
</evidence>
<dbReference type="PANTHER" id="PTHR24413">
    <property type="entry name" value="SPECKLE-TYPE POZ PROTEIN"/>
    <property type="match status" value="1"/>
</dbReference>
<evidence type="ECO:0000313" key="2">
    <source>
        <dbReference type="WBParaSite" id="SVE_0444900.1"/>
    </source>
</evidence>
<accession>A0A0K0F6K5</accession>
<sequence length="82" mass="9552">MLRYIYTDDVSDMGNMANELVAIAVEYGLCRLKAFAVKYLCNDLTIENVCKRFIFSEKFSCEELKECCQKFINCNSEDLKKK</sequence>
<dbReference type="AlphaFoldDB" id="A0A0K0F6K5"/>
<dbReference type="InterPro" id="IPR011333">
    <property type="entry name" value="SKP1/BTB/POZ_sf"/>
</dbReference>
<dbReference type="Gene3D" id="6.10.250.3030">
    <property type="match status" value="1"/>
</dbReference>
<protein>
    <submittedName>
        <fullName evidence="2">BTB domain-containing protein</fullName>
    </submittedName>
</protein>
<dbReference type="STRING" id="75913.A0A0K0F6K5"/>
<dbReference type="Gene3D" id="3.30.710.10">
    <property type="entry name" value="Potassium Channel Kv1.1, Chain A"/>
    <property type="match status" value="1"/>
</dbReference>
<keyword evidence="1" id="KW-1185">Reference proteome</keyword>
<name>A0A0K0F6K5_STRVS</name>